<evidence type="ECO:0000313" key="3">
    <source>
        <dbReference type="EMBL" id="GIX95805.1"/>
    </source>
</evidence>
<reference evidence="3 4" key="1">
    <citation type="submission" date="2021-06" db="EMBL/GenBank/DDBJ databases">
        <title>Caerostris extrusa draft genome.</title>
        <authorList>
            <person name="Kono N."/>
            <person name="Arakawa K."/>
        </authorList>
    </citation>
    <scope>NUCLEOTIDE SEQUENCE [LARGE SCALE GENOMIC DNA]</scope>
</reference>
<feature type="region of interest" description="Disordered" evidence="1">
    <location>
        <begin position="25"/>
        <end position="52"/>
    </location>
</feature>
<protein>
    <recommendedName>
        <fullName evidence="5">Secreted protein</fullName>
    </recommendedName>
</protein>
<feature type="signal peptide" evidence="2">
    <location>
        <begin position="1"/>
        <end position="19"/>
    </location>
</feature>
<proteinExistence type="predicted"/>
<evidence type="ECO:0000256" key="1">
    <source>
        <dbReference type="SAM" id="MobiDB-lite"/>
    </source>
</evidence>
<gene>
    <name evidence="3" type="ORF">CEXT_729141</name>
</gene>
<evidence type="ECO:0008006" key="5">
    <source>
        <dbReference type="Google" id="ProtNLM"/>
    </source>
</evidence>
<dbReference type="Proteomes" id="UP001054945">
    <property type="component" value="Unassembled WGS sequence"/>
</dbReference>
<accession>A0AAV4PH19</accession>
<keyword evidence="4" id="KW-1185">Reference proteome</keyword>
<feature type="compositionally biased region" description="Pro residues" evidence="1">
    <location>
        <begin position="25"/>
        <end position="42"/>
    </location>
</feature>
<dbReference type="AlphaFoldDB" id="A0AAV4PH19"/>
<evidence type="ECO:0000256" key="2">
    <source>
        <dbReference type="SAM" id="SignalP"/>
    </source>
</evidence>
<evidence type="ECO:0000313" key="4">
    <source>
        <dbReference type="Proteomes" id="UP001054945"/>
    </source>
</evidence>
<keyword evidence="2" id="KW-0732">Signal</keyword>
<organism evidence="3 4">
    <name type="scientific">Caerostris extrusa</name>
    <name type="common">Bark spider</name>
    <name type="synonym">Caerostris bankana</name>
    <dbReference type="NCBI Taxonomy" id="172846"/>
    <lineage>
        <taxon>Eukaryota</taxon>
        <taxon>Metazoa</taxon>
        <taxon>Ecdysozoa</taxon>
        <taxon>Arthropoda</taxon>
        <taxon>Chelicerata</taxon>
        <taxon>Arachnida</taxon>
        <taxon>Araneae</taxon>
        <taxon>Araneomorphae</taxon>
        <taxon>Entelegynae</taxon>
        <taxon>Araneoidea</taxon>
        <taxon>Araneidae</taxon>
        <taxon>Caerostris</taxon>
    </lineage>
</organism>
<name>A0AAV4PH19_CAEEX</name>
<feature type="chain" id="PRO_5044022578" description="Secreted protein" evidence="2">
    <location>
        <begin position="20"/>
        <end position="98"/>
    </location>
</feature>
<comment type="caution">
    <text evidence="3">The sequence shown here is derived from an EMBL/GenBank/DDBJ whole genome shotgun (WGS) entry which is preliminary data.</text>
</comment>
<sequence>MLIVFLLKATECLVVGISGQRLYTQPPPTLRAPTCSRPPEPSPRTHGGDNKCDRRLIARNRCNDVLLALHFQLTSIRKNGFLGTKIIGKKKNTNRLQK</sequence>
<dbReference type="EMBL" id="BPLR01004563">
    <property type="protein sequence ID" value="GIX95805.1"/>
    <property type="molecule type" value="Genomic_DNA"/>
</dbReference>